<keyword evidence="2" id="KW-0813">Transport</keyword>
<feature type="binding site" description="covalent" evidence="8">
    <location>
        <position position="130"/>
    </location>
    <ligand>
        <name>heme c</name>
        <dbReference type="ChEBI" id="CHEBI:61717"/>
        <label>2</label>
    </ligand>
</feature>
<dbReference type="PANTHER" id="PTHR33751:SF9">
    <property type="entry name" value="CYTOCHROME C4"/>
    <property type="match status" value="1"/>
</dbReference>
<evidence type="ECO:0000256" key="4">
    <source>
        <dbReference type="ARBA" id="ARBA00022723"/>
    </source>
</evidence>
<evidence type="ECO:0000256" key="10">
    <source>
        <dbReference type="SAM" id="SignalP"/>
    </source>
</evidence>
<evidence type="ECO:0000256" key="9">
    <source>
        <dbReference type="PIRSR" id="PIRSR000005-2"/>
    </source>
</evidence>
<dbReference type="GO" id="GO:0042597">
    <property type="term" value="C:periplasmic space"/>
    <property type="evidence" value="ECO:0007669"/>
    <property type="project" value="UniProtKB-SubCell"/>
</dbReference>
<keyword evidence="7 9" id="KW-0408">Iron</keyword>
<feature type="binding site" description="covalent" evidence="8">
    <location>
        <position position="34"/>
    </location>
    <ligand>
        <name>heme c</name>
        <dbReference type="ChEBI" id="CHEBI:61717"/>
        <label>1</label>
    </ligand>
</feature>
<dbReference type="InterPro" id="IPR024167">
    <property type="entry name" value="Cytochrome_c4-like"/>
</dbReference>
<dbReference type="Pfam" id="PF00034">
    <property type="entry name" value="Cytochrom_C"/>
    <property type="match status" value="2"/>
</dbReference>
<dbReference type="GO" id="GO:0020037">
    <property type="term" value="F:heme binding"/>
    <property type="evidence" value="ECO:0007669"/>
    <property type="project" value="InterPro"/>
</dbReference>
<dbReference type="PANTHER" id="PTHR33751">
    <property type="entry name" value="CBB3-TYPE CYTOCHROME C OXIDASE SUBUNIT FIXP"/>
    <property type="match status" value="1"/>
</dbReference>
<keyword evidence="13" id="KW-1185">Reference proteome</keyword>
<feature type="domain" description="Cytochrome c" evidence="11">
    <location>
        <begin position="22"/>
        <end position="100"/>
    </location>
</feature>
<keyword evidence="3 8" id="KW-0349">Heme</keyword>
<proteinExistence type="predicted"/>
<feature type="binding site" description="covalent" evidence="8">
    <location>
        <position position="37"/>
    </location>
    <ligand>
        <name>heme c</name>
        <dbReference type="ChEBI" id="CHEBI:61717"/>
        <label>1</label>
    </ligand>
</feature>
<evidence type="ECO:0000313" key="13">
    <source>
        <dbReference type="Proteomes" id="UP000092544"/>
    </source>
</evidence>
<accession>A0A1A8T4N3</accession>
<dbReference type="STRING" id="1792290.MSP8886_00744"/>
<evidence type="ECO:0000259" key="11">
    <source>
        <dbReference type="PROSITE" id="PS51007"/>
    </source>
</evidence>
<feature type="binding site" description="axial binding residue" evidence="9">
    <location>
        <position position="38"/>
    </location>
    <ligand>
        <name>heme c</name>
        <dbReference type="ChEBI" id="CHEBI:61717"/>
        <label>1</label>
    </ligand>
    <ligandPart>
        <name>Fe</name>
        <dbReference type="ChEBI" id="CHEBI:18248"/>
    </ligandPart>
</feature>
<protein>
    <submittedName>
        <fullName evidence="12">Cytochrome c4</fullName>
    </submittedName>
</protein>
<feature type="binding site" description="axial binding residue" evidence="9">
    <location>
        <position position="77"/>
    </location>
    <ligand>
        <name>heme c</name>
        <dbReference type="ChEBI" id="CHEBI:61717"/>
        <label>1</label>
    </ligand>
    <ligandPart>
        <name>Fe</name>
        <dbReference type="ChEBI" id="CHEBI:18248"/>
    </ligandPart>
</feature>
<dbReference type="OrthoDB" id="9773456at2"/>
<feature type="binding site" description="axial binding residue" evidence="9">
    <location>
        <position position="177"/>
    </location>
    <ligand>
        <name>heme c</name>
        <dbReference type="ChEBI" id="CHEBI:61717"/>
        <label>2</label>
    </ligand>
    <ligandPart>
        <name>Fe</name>
        <dbReference type="ChEBI" id="CHEBI:18248"/>
    </ligandPart>
</feature>
<dbReference type="InterPro" id="IPR050597">
    <property type="entry name" value="Cytochrome_c_Oxidase_Subunit"/>
</dbReference>
<comment type="subcellular location">
    <subcellularLocation>
        <location evidence="1">Periplasm</location>
    </subcellularLocation>
</comment>
<name>A0A1A8T4N3_9GAMM</name>
<feature type="domain" description="Cytochrome c" evidence="11">
    <location>
        <begin position="109"/>
        <end position="200"/>
    </location>
</feature>
<feature type="chain" id="PRO_5008378781" evidence="10">
    <location>
        <begin position="21"/>
        <end position="202"/>
    </location>
</feature>
<dbReference type="PIRSF" id="PIRSF000005">
    <property type="entry name" value="Cytochrome_c4"/>
    <property type="match status" value="1"/>
</dbReference>
<dbReference type="AlphaFoldDB" id="A0A1A8T4N3"/>
<evidence type="ECO:0000256" key="7">
    <source>
        <dbReference type="ARBA" id="ARBA00023004"/>
    </source>
</evidence>
<organism evidence="12 13">
    <name type="scientific">Marinomonas spartinae</name>
    <dbReference type="NCBI Taxonomy" id="1792290"/>
    <lineage>
        <taxon>Bacteria</taxon>
        <taxon>Pseudomonadati</taxon>
        <taxon>Pseudomonadota</taxon>
        <taxon>Gammaproteobacteria</taxon>
        <taxon>Oceanospirillales</taxon>
        <taxon>Oceanospirillaceae</taxon>
        <taxon>Marinomonas</taxon>
    </lineage>
</organism>
<dbReference type="GO" id="GO:0009055">
    <property type="term" value="F:electron transfer activity"/>
    <property type="evidence" value="ECO:0007669"/>
    <property type="project" value="InterPro"/>
</dbReference>
<comment type="PTM">
    <text evidence="8">Binds 2 heme c groups covalently per subunit.</text>
</comment>
<dbReference type="GO" id="GO:0005506">
    <property type="term" value="F:iron ion binding"/>
    <property type="evidence" value="ECO:0007669"/>
    <property type="project" value="InterPro"/>
</dbReference>
<gene>
    <name evidence="12" type="primary">cc4</name>
    <name evidence="12" type="ORF">MSP8886_00744</name>
</gene>
<keyword evidence="10" id="KW-0732">Signal</keyword>
<evidence type="ECO:0000256" key="5">
    <source>
        <dbReference type="ARBA" id="ARBA00022764"/>
    </source>
</evidence>
<sequence length="202" mass="21840">MIKALFTSLLLFVISPLVLAQGDPIAGKSLTTTCAACHGQDGNSTINLFPKLAGQQENYLLKQLQDIQSGKRVVPQMTGQLNALTQQDLSDIAAYFAHQTIKIGKAKPDLVEQGEQLFRFGDPSRAIPACSACHGPAGRGINSARYPALNGQFATYTASQLRAFQQGLRHNDPNNEMQSIAQKLNNRQIDAVSSYLAGLKAR</sequence>
<evidence type="ECO:0000313" key="12">
    <source>
        <dbReference type="EMBL" id="SBS26917.1"/>
    </source>
</evidence>
<keyword evidence="6" id="KW-0249">Electron transport</keyword>
<reference evidence="12 13" key="1">
    <citation type="submission" date="2016-06" db="EMBL/GenBank/DDBJ databases">
        <authorList>
            <person name="Kjaerup R.B."/>
            <person name="Dalgaard T.S."/>
            <person name="Juul-Madsen H.R."/>
        </authorList>
    </citation>
    <scope>NUCLEOTIDE SEQUENCE [LARGE SCALE GENOMIC DNA]</scope>
    <source>
        <strain evidence="12 13">CECT 8886</strain>
    </source>
</reference>
<evidence type="ECO:0000256" key="6">
    <source>
        <dbReference type="ARBA" id="ARBA00022982"/>
    </source>
</evidence>
<dbReference type="InterPro" id="IPR036909">
    <property type="entry name" value="Cyt_c-like_dom_sf"/>
</dbReference>
<keyword evidence="5" id="KW-0574">Periplasm</keyword>
<evidence type="ECO:0000256" key="2">
    <source>
        <dbReference type="ARBA" id="ARBA00022448"/>
    </source>
</evidence>
<dbReference type="RefSeq" id="WP_067012759.1">
    <property type="nucleotide sequence ID" value="NZ_FLOB01000001.1"/>
</dbReference>
<feature type="signal peptide" evidence="10">
    <location>
        <begin position="1"/>
        <end position="20"/>
    </location>
</feature>
<dbReference type="EMBL" id="FLOB01000001">
    <property type="protein sequence ID" value="SBS26917.1"/>
    <property type="molecule type" value="Genomic_DNA"/>
</dbReference>
<evidence type="ECO:0000256" key="1">
    <source>
        <dbReference type="ARBA" id="ARBA00004418"/>
    </source>
</evidence>
<dbReference type="SUPFAM" id="SSF46626">
    <property type="entry name" value="Cytochrome c"/>
    <property type="match status" value="2"/>
</dbReference>
<dbReference type="PROSITE" id="PS51007">
    <property type="entry name" value="CYTC"/>
    <property type="match status" value="2"/>
</dbReference>
<dbReference type="InterPro" id="IPR009056">
    <property type="entry name" value="Cyt_c-like_dom"/>
</dbReference>
<dbReference type="Proteomes" id="UP000092544">
    <property type="component" value="Unassembled WGS sequence"/>
</dbReference>
<evidence type="ECO:0000256" key="8">
    <source>
        <dbReference type="PIRSR" id="PIRSR000005-1"/>
    </source>
</evidence>
<feature type="binding site" description="axial binding residue" evidence="9">
    <location>
        <position position="134"/>
    </location>
    <ligand>
        <name>heme c</name>
        <dbReference type="ChEBI" id="CHEBI:61717"/>
        <label>2</label>
    </ligand>
    <ligandPart>
        <name>Fe</name>
        <dbReference type="ChEBI" id="CHEBI:18248"/>
    </ligandPart>
</feature>
<evidence type="ECO:0000256" key="3">
    <source>
        <dbReference type="ARBA" id="ARBA00022617"/>
    </source>
</evidence>
<keyword evidence="4 9" id="KW-0479">Metal-binding</keyword>
<dbReference type="Gene3D" id="1.10.760.10">
    <property type="entry name" value="Cytochrome c-like domain"/>
    <property type="match status" value="2"/>
</dbReference>
<feature type="binding site" description="covalent" evidence="8">
    <location>
        <position position="133"/>
    </location>
    <ligand>
        <name>heme c</name>
        <dbReference type="ChEBI" id="CHEBI:61717"/>
        <label>2</label>
    </ligand>
</feature>